<keyword evidence="4 7" id="KW-1133">Transmembrane helix</keyword>
<keyword evidence="9" id="KW-1185">Reference proteome</keyword>
<evidence type="ECO:0000256" key="5">
    <source>
        <dbReference type="ARBA" id="ARBA00023136"/>
    </source>
</evidence>
<dbReference type="PANTHER" id="PTHR21716:SF64">
    <property type="entry name" value="AI-2 TRANSPORT PROTEIN TQSA"/>
    <property type="match status" value="1"/>
</dbReference>
<evidence type="ECO:0000256" key="4">
    <source>
        <dbReference type="ARBA" id="ARBA00022989"/>
    </source>
</evidence>
<evidence type="ECO:0000256" key="1">
    <source>
        <dbReference type="ARBA" id="ARBA00004141"/>
    </source>
</evidence>
<keyword evidence="3 7" id="KW-0812">Transmembrane</keyword>
<dbReference type="Pfam" id="PF01594">
    <property type="entry name" value="AI-2E_transport"/>
    <property type="match status" value="1"/>
</dbReference>
<protein>
    <submittedName>
        <fullName evidence="8">AI-2E family transporter</fullName>
    </submittedName>
</protein>
<feature type="compositionally biased region" description="Low complexity" evidence="6">
    <location>
        <begin position="363"/>
        <end position="394"/>
    </location>
</feature>
<reference evidence="8 9" key="1">
    <citation type="journal article" date="2019" name="Int. J. Syst. Evol. Microbiol.">
        <title>The Global Catalogue of Microorganisms (GCM) 10K type strain sequencing project: providing services to taxonomists for standard genome sequencing and annotation.</title>
        <authorList>
            <consortium name="The Broad Institute Genomics Platform"/>
            <consortium name="The Broad Institute Genome Sequencing Center for Infectious Disease"/>
            <person name="Wu L."/>
            <person name="Ma J."/>
        </authorList>
    </citation>
    <scope>NUCLEOTIDE SEQUENCE [LARGE SCALE GENOMIC DNA]</scope>
    <source>
        <strain evidence="8 9">JCM 6242</strain>
    </source>
</reference>
<evidence type="ECO:0000313" key="8">
    <source>
        <dbReference type="EMBL" id="GAA2907307.1"/>
    </source>
</evidence>
<sequence length="408" mass="41837">MGGESRQEGLPHGLKLLLGLAAAVVTVAGIKAVSDIAGPALLALTLTIGVSPLRAWLRRRGARTWVLVTVPLLTILVLLVLLLGSLIVSVAQLAMLLPSYADKYQQLLTSILRSIEHLGVTREQVNAALAKLDPTSLIGLVQGFLGGLLGVGSAVLLLALLLFGMCLDAPVLHDTLRSLAGSRPHLVGALDGFVKRTCDYLVVSSLFGLIVAALDAVALWIMGVPLPLLWGLLAFITNYVPNIGFVIGLVPPALLALLESGPGLMIAVVVVYSVLNFVIQSLIQPKFVGESAGLSTTVTILSLVVWTYALGALGAILAVPLSAFVRALLIDADPRSRWVAPLISGEPVTATPTGRDRPPEPAPGAAGSAPAVTGSSPGTVGSSPGAAGSSPGTAGDRDPRRPGGSTAP</sequence>
<feature type="transmembrane region" description="Helical" evidence="7">
    <location>
        <begin position="12"/>
        <end position="30"/>
    </location>
</feature>
<feature type="transmembrane region" description="Helical" evidence="7">
    <location>
        <begin position="64"/>
        <end position="97"/>
    </location>
</feature>
<dbReference type="InterPro" id="IPR002549">
    <property type="entry name" value="AI-2E-like"/>
</dbReference>
<comment type="caution">
    <text evidence="8">The sequence shown here is derived from an EMBL/GenBank/DDBJ whole genome shotgun (WGS) entry which is preliminary data.</text>
</comment>
<feature type="region of interest" description="Disordered" evidence="6">
    <location>
        <begin position="346"/>
        <end position="408"/>
    </location>
</feature>
<feature type="transmembrane region" description="Helical" evidence="7">
    <location>
        <begin position="36"/>
        <end position="57"/>
    </location>
</feature>
<keyword evidence="5 7" id="KW-0472">Membrane</keyword>
<evidence type="ECO:0000256" key="7">
    <source>
        <dbReference type="SAM" id="Phobius"/>
    </source>
</evidence>
<gene>
    <name evidence="8" type="ORF">GCM10010517_73660</name>
</gene>
<dbReference type="PANTHER" id="PTHR21716">
    <property type="entry name" value="TRANSMEMBRANE PROTEIN"/>
    <property type="match status" value="1"/>
</dbReference>
<organism evidence="8 9">
    <name type="scientific">Streptosporangium fragile</name>
    <dbReference type="NCBI Taxonomy" id="46186"/>
    <lineage>
        <taxon>Bacteria</taxon>
        <taxon>Bacillati</taxon>
        <taxon>Actinomycetota</taxon>
        <taxon>Actinomycetes</taxon>
        <taxon>Streptosporangiales</taxon>
        <taxon>Streptosporangiaceae</taxon>
        <taxon>Streptosporangium</taxon>
    </lineage>
</organism>
<feature type="transmembrane region" description="Helical" evidence="7">
    <location>
        <begin position="228"/>
        <end position="250"/>
    </location>
</feature>
<evidence type="ECO:0000256" key="2">
    <source>
        <dbReference type="ARBA" id="ARBA00009773"/>
    </source>
</evidence>
<evidence type="ECO:0000256" key="6">
    <source>
        <dbReference type="SAM" id="MobiDB-lite"/>
    </source>
</evidence>
<feature type="transmembrane region" description="Helical" evidence="7">
    <location>
        <begin position="200"/>
        <end position="222"/>
    </location>
</feature>
<feature type="transmembrane region" description="Helical" evidence="7">
    <location>
        <begin position="144"/>
        <end position="167"/>
    </location>
</feature>
<dbReference type="Proteomes" id="UP001500831">
    <property type="component" value="Unassembled WGS sequence"/>
</dbReference>
<dbReference type="RefSeq" id="WP_344981151.1">
    <property type="nucleotide sequence ID" value="NZ_BAAAVI010000090.1"/>
</dbReference>
<comment type="similarity">
    <text evidence="2">Belongs to the autoinducer-2 exporter (AI-2E) (TC 2.A.86) family.</text>
</comment>
<comment type="subcellular location">
    <subcellularLocation>
        <location evidence="1">Membrane</location>
        <topology evidence="1">Multi-pass membrane protein</topology>
    </subcellularLocation>
</comment>
<feature type="transmembrane region" description="Helical" evidence="7">
    <location>
        <begin position="262"/>
        <end position="283"/>
    </location>
</feature>
<proteinExistence type="inferred from homology"/>
<name>A0ABN3W8X4_9ACTN</name>
<evidence type="ECO:0000313" key="9">
    <source>
        <dbReference type="Proteomes" id="UP001500831"/>
    </source>
</evidence>
<feature type="transmembrane region" description="Helical" evidence="7">
    <location>
        <begin position="303"/>
        <end position="329"/>
    </location>
</feature>
<dbReference type="EMBL" id="BAAAVI010000090">
    <property type="protein sequence ID" value="GAA2907307.1"/>
    <property type="molecule type" value="Genomic_DNA"/>
</dbReference>
<evidence type="ECO:0000256" key="3">
    <source>
        <dbReference type="ARBA" id="ARBA00022692"/>
    </source>
</evidence>
<accession>A0ABN3W8X4</accession>